<dbReference type="Pfam" id="PF00172">
    <property type="entry name" value="Zn_clus"/>
    <property type="match status" value="1"/>
</dbReference>
<feature type="compositionally biased region" description="Low complexity" evidence="3">
    <location>
        <begin position="522"/>
        <end position="536"/>
    </location>
</feature>
<dbReference type="PANTHER" id="PTHR31668:SF20">
    <property type="entry name" value="ZN(II)2CYS6 TRANSCRIPTION FACTOR (EUROFUNG)"/>
    <property type="match status" value="1"/>
</dbReference>
<evidence type="ECO:0000256" key="3">
    <source>
        <dbReference type="SAM" id="MobiDB-lite"/>
    </source>
</evidence>
<evidence type="ECO:0000313" key="6">
    <source>
        <dbReference type="Proteomes" id="UP001287356"/>
    </source>
</evidence>
<dbReference type="Gene3D" id="4.10.240.10">
    <property type="entry name" value="Zn(2)-C6 fungal-type DNA-binding domain"/>
    <property type="match status" value="1"/>
</dbReference>
<feature type="compositionally biased region" description="Polar residues" evidence="3">
    <location>
        <begin position="588"/>
        <end position="600"/>
    </location>
</feature>
<keyword evidence="1" id="KW-0479">Metal-binding</keyword>
<evidence type="ECO:0000256" key="2">
    <source>
        <dbReference type="ARBA" id="ARBA00023242"/>
    </source>
</evidence>
<dbReference type="PROSITE" id="PS50048">
    <property type="entry name" value="ZN2_CY6_FUNGAL_2"/>
    <property type="match status" value="1"/>
</dbReference>
<dbReference type="CDD" id="cd12148">
    <property type="entry name" value="fungal_TF_MHR"/>
    <property type="match status" value="1"/>
</dbReference>
<dbReference type="GO" id="GO:0008270">
    <property type="term" value="F:zinc ion binding"/>
    <property type="evidence" value="ECO:0007669"/>
    <property type="project" value="InterPro"/>
</dbReference>
<proteinExistence type="predicted"/>
<dbReference type="PANTHER" id="PTHR31668">
    <property type="entry name" value="GLUCOSE TRANSPORT TRANSCRIPTION REGULATOR RGT1-RELATED-RELATED"/>
    <property type="match status" value="1"/>
</dbReference>
<feature type="region of interest" description="Disordered" evidence="3">
    <location>
        <begin position="518"/>
        <end position="611"/>
    </location>
</feature>
<dbReference type="AlphaFoldDB" id="A0AAE0N1L5"/>
<comment type="caution">
    <text evidence="5">The sequence shown here is derived from an EMBL/GenBank/DDBJ whole genome shotgun (WGS) entry which is preliminary data.</text>
</comment>
<dbReference type="InterPro" id="IPR001138">
    <property type="entry name" value="Zn2Cys6_DnaBD"/>
</dbReference>
<accession>A0AAE0N1L5</accession>
<reference evidence="5" key="2">
    <citation type="submission" date="2023-06" db="EMBL/GenBank/DDBJ databases">
        <authorList>
            <consortium name="Lawrence Berkeley National Laboratory"/>
            <person name="Haridas S."/>
            <person name="Hensen N."/>
            <person name="Bonometti L."/>
            <person name="Westerberg I."/>
            <person name="Brannstrom I.O."/>
            <person name="Guillou S."/>
            <person name="Cros-Aarteil S."/>
            <person name="Calhoun S."/>
            <person name="Kuo A."/>
            <person name="Mondo S."/>
            <person name="Pangilinan J."/>
            <person name="Riley R."/>
            <person name="Labutti K."/>
            <person name="Andreopoulos B."/>
            <person name="Lipzen A."/>
            <person name="Chen C."/>
            <person name="Yanf M."/>
            <person name="Daum C."/>
            <person name="Ng V."/>
            <person name="Clum A."/>
            <person name="Steindorff A."/>
            <person name="Ohm R."/>
            <person name="Martin F."/>
            <person name="Silar P."/>
            <person name="Natvig D."/>
            <person name="Lalanne C."/>
            <person name="Gautier V."/>
            <person name="Ament-Velasquez S.L."/>
            <person name="Kruys A."/>
            <person name="Hutchinson M.I."/>
            <person name="Powell A.J."/>
            <person name="Barry K."/>
            <person name="Miller A.N."/>
            <person name="Grigoriev I.V."/>
            <person name="Debuchy R."/>
            <person name="Gladieux P."/>
            <person name="Thoren M.H."/>
            <person name="Johannesson H."/>
        </authorList>
    </citation>
    <scope>NUCLEOTIDE SEQUENCE</scope>
    <source>
        <strain evidence="5">CBS 958.72</strain>
    </source>
</reference>
<dbReference type="SMART" id="SM00906">
    <property type="entry name" value="Fungal_trans"/>
    <property type="match status" value="1"/>
</dbReference>
<sequence>MTTAVKRACDACHRRKVKCDGINPCRNCSASQLSCTYNAIPQKKGPKGSRAKVISELREKQGQNSLSNRVHNRINGIGSPPCSPTLAPTPGLLASDMVKDCVDFFFAHMYPTMPILHRQRLEQQAMYMDQSLDTYCLLTSLCAFVLLQPGMSIPGGDPYSIEMGANIVSSTLLMEETIRVRKGYDYLDSPTLNSLCTSYFLFGCFFGLDLHDKAWFHLREATTLAHMIGMNDEGTYLQYDPIEQSRRRRLYWLLFVTERAYALQRQRPLTLDANINLPTADDDHTDPLSHQLSNFISQVNLFRPYDEVLVPLWNKTRKECSPSYLSALQKQLPETPAHSSNAQAQLSELQINQTWLKNTAWQLSVASGNGNDAPYPYPMDITRDLLPMVSHIPGNLGLHGLSLVEKLLSVTCSLSEVLALKPASRVSIDVGPREHLHQIMAVVTALRTGDYSYLPLLLSKVHDALPRLASPMLQNAPESTACSIDIDIFDGFGTAGMAQPSVFSNDDYDNKYAVSRMEDMSTDSGSSSGAPPSNNDMNSPFASSPAIMSPGLDPTHGLPADYTSMPEMVISPMSHAPPPIGTHGGLNGQQPHHSQYSQQTQHLPHVQHSHQQHPQRAPISPFQNLGSQMQGLTGANINPPPNISLPSQMRLGQGLGGEIGTGMGQLGQAVNGNNMMARPQPQRANSFAMGPQQIRTVGDFHAIQRANSDLNSMGSMRINSMGTELDFNTLPR</sequence>
<dbReference type="Proteomes" id="UP001287356">
    <property type="component" value="Unassembled WGS sequence"/>
</dbReference>
<dbReference type="InterPro" id="IPR050797">
    <property type="entry name" value="Carb_Metab_Trans_Reg"/>
</dbReference>
<dbReference type="InterPro" id="IPR036864">
    <property type="entry name" value="Zn2-C6_fun-type_DNA-bd_sf"/>
</dbReference>
<dbReference type="SMART" id="SM00066">
    <property type="entry name" value="GAL4"/>
    <property type="match status" value="1"/>
</dbReference>
<dbReference type="Pfam" id="PF04082">
    <property type="entry name" value="Fungal_trans"/>
    <property type="match status" value="1"/>
</dbReference>
<evidence type="ECO:0000313" key="5">
    <source>
        <dbReference type="EMBL" id="KAK3366119.1"/>
    </source>
</evidence>
<protein>
    <recommendedName>
        <fullName evidence="4">Zn(2)-C6 fungal-type domain-containing protein</fullName>
    </recommendedName>
</protein>
<evidence type="ECO:0000259" key="4">
    <source>
        <dbReference type="PROSITE" id="PS50048"/>
    </source>
</evidence>
<evidence type="ECO:0000256" key="1">
    <source>
        <dbReference type="ARBA" id="ARBA00022723"/>
    </source>
</evidence>
<dbReference type="GO" id="GO:0003677">
    <property type="term" value="F:DNA binding"/>
    <property type="evidence" value="ECO:0007669"/>
    <property type="project" value="InterPro"/>
</dbReference>
<reference evidence="5" key="1">
    <citation type="journal article" date="2023" name="Mol. Phylogenet. Evol.">
        <title>Genome-scale phylogeny and comparative genomics of the fungal order Sordariales.</title>
        <authorList>
            <person name="Hensen N."/>
            <person name="Bonometti L."/>
            <person name="Westerberg I."/>
            <person name="Brannstrom I.O."/>
            <person name="Guillou S."/>
            <person name="Cros-Aarteil S."/>
            <person name="Calhoun S."/>
            <person name="Haridas S."/>
            <person name="Kuo A."/>
            <person name="Mondo S."/>
            <person name="Pangilinan J."/>
            <person name="Riley R."/>
            <person name="LaButti K."/>
            <person name="Andreopoulos B."/>
            <person name="Lipzen A."/>
            <person name="Chen C."/>
            <person name="Yan M."/>
            <person name="Daum C."/>
            <person name="Ng V."/>
            <person name="Clum A."/>
            <person name="Steindorff A."/>
            <person name="Ohm R.A."/>
            <person name="Martin F."/>
            <person name="Silar P."/>
            <person name="Natvig D.O."/>
            <person name="Lalanne C."/>
            <person name="Gautier V."/>
            <person name="Ament-Velasquez S.L."/>
            <person name="Kruys A."/>
            <person name="Hutchinson M.I."/>
            <person name="Powell A.J."/>
            <person name="Barry K."/>
            <person name="Miller A.N."/>
            <person name="Grigoriev I.V."/>
            <person name="Debuchy R."/>
            <person name="Gladieux P."/>
            <person name="Hiltunen Thoren M."/>
            <person name="Johannesson H."/>
        </authorList>
    </citation>
    <scope>NUCLEOTIDE SEQUENCE</scope>
    <source>
        <strain evidence="5">CBS 958.72</strain>
    </source>
</reference>
<dbReference type="GO" id="GO:0000981">
    <property type="term" value="F:DNA-binding transcription factor activity, RNA polymerase II-specific"/>
    <property type="evidence" value="ECO:0007669"/>
    <property type="project" value="InterPro"/>
</dbReference>
<dbReference type="EMBL" id="JAULSN010000008">
    <property type="protein sequence ID" value="KAK3366119.1"/>
    <property type="molecule type" value="Genomic_DNA"/>
</dbReference>
<organism evidence="5 6">
    <name type="scientific">Lasiosphaeria ovina</name>
    <dbReference type="NCBI Taxonomy" id="92902"/>
    <lineage>
        <taxon>Eukaryota</taxon>
        <taxon>Fungi</taxon>
        <taxon>Dikarya</taxon>
        <taxon>Ascomycota</taxon>
        <taxon>Pezizomycotina</taxon>
        <taxon>Sordariomycetes</taxon>
        <taxon>Sordariomycetidae</taxon>
        <taxon>Sordariales</taxon>
        <taxon>Lasiosphaeriaceae</taxon>
        <taxon>Lasiosphaeria</taxon>
    </lineage>
</organism>
<keyword evidence="6" id="KW-1185">Reference proteome</keyword>
<dbReference type="InterPro" id="IPR007219">
    <property type="entry name" value="XnlR_reg_dom"/>
</dbReference>
<dbReference type="SUPFAM" id="SSF57701">
    <property type="entry name" value="Zn2/Cys6 DNA-binding domain"/>
    <property type="match status" value="1"/>
</dbReference>
<feature type="domain" description="Zn(2)-C6 fungal-type" evidence="4">
    <location>
        <begin position="8"/>
        <end position="37"/>
    </location>
</feature>
<dbReference type="CDD" id="cd00067">
    <property type="entry name" value="GAL4"/>
    <property type="match status" value="1"/>
</dbReference>
<dbReference type="GO" id="GO:0006351">
    <property type="term" value="P:DNA-templated transcription"/>
    <property type="evidence" value="ECO:0007669"/>
    <property type="project" value="InterPro"/>
</dbReference>
<keyword evidence="2" id="KW-0539">Nucleus</keyword>
<gene>
    <name evidence="5" type="ORF">B0T24DRAFT_413838</name>
</gene>
<name>A0AAE0N1L5_9PEZI</name>
<dbReference type="PROSITE" id="PS00463">
    <property type="entry name" value="ZN2_CY6_FUNGAL_1"/>
    <property type="match status" value="1"/>
</dbReference>